<dbReference type="Gene3D" id="2.60.120.580">
    <property type="entry name" value="Acetamidase/Formamidase-like domains"/>
    <property type="match status" value="1"/>
</dbReference>
<dbReference type="PANTHER" id="PTHR31891">
    <property type="entry name" value="FORMAMIDASE C869.04-RELATED"/>
    <property type="match status" value="1"/>
</dbReference>
<evidence type="ECO:0000313" key="1">
    <source>
        <dbReference type="EMBL" id="ALL71501.1"/>
    </source>
</evidence>
<dbReference type="KEGG" id="bcai:K788_0006091"/>
<organism evidence="1 2">
    <name type="scientific">Paraburkholderia caribensis MBA4</name>
    <dbReference type="NCBI Taxonomy" id="1323664"/>
    <lineage>
        <taxon>Bacteria</taxon>
        <taxon>Pseudomonadati</taxon>
        <taxon>Pseudomonadota</taxon>
        <taxon>Betaproteobacteria</taxon>
        <taxon>Burkholderiales</taxon>
        <taxon>Burkholderiaceae</taxon>
        <taxon>Paraburkholderia</taxon>
    </lineage>
</organism>
<geneLocation type="plasmid" evidence="2"/>
<evidence type="ECO:0000313" key="2">
    <source>
        <dbReference type="Proteomes" id="UP000019146"/>
    </source>
</evidence>
<gene>
    <name evidence="1" type="ORF">K788_0006091</name>
</gene>
<dbReference type="Proteomes" id="UP000019146">
    <property type="component" value="Plasmid unnamed"/>
</dbReference>
<protein>
    <submittedName>
        <fullName evidence="1">Acetamidase</fullName>
    </submittedName>
</protein>
<name>A0A0N7JWA9_9BURK</name>
<accession>A0A0N7JWA9</accession>
<dbReference type="Pfam" id="PF03069">
    <property type="entry name" value="FmdA_AmdA"/>
    <property type="match status" value="1"/>
</dbReference>
<keyword evidence="1" id="KW-0614">Plasmid</keyword>
<sequence length="507" mass="54115">MIDSRRENAPGIRAGALYPPNNSRAILSHWIDMEKTPRIISLTRFNRMRYISRPTSSQETRLTTTTAPADAQTVKPSVTQLRVESYTNGILGPSQTMLGPLADGGTLIAGTPPGCWGPMITPAFQGGHEVTQPVAIEGAEVGDAVALKIQRMRVTSHATSSGVMQFVEGRYHGDPFVAKFCASCGTEHPASHVEGIGPGAIRCDHCGAEVSAFQFKHGYVIVLDQENGVSLTVNQQVGDRLAGKASAMSALPELAAQHSILSLARADMPGLAAHMRPFLGNIGTTPSRDLPDSHNCADFGQYLVGAPHRFNMTTEELHSAKTDGHMDTNSVREGCIVICPVKVPGAGVYLGDMHAQQGNGEIAGHATDVSGETELSVEVIKNLTLEGPILLQNLDDLPPMARPMSADQRRKVAELGARWGQHDIEENGPVTFIGSGGNLNEATENGLRRAAAVTGLRYEEVLNRATIAGSIEISRLPGTVRVTILCPLDILDGIGIGHLVREKYQLA</sequence>
<reference evidence="1 2" key="1">
    <citation type="journal article" date="2014" name="Genome Announc.">
        <title>Draft Genome Sequence of the Haloacid-Degrading Burkholderia caribensis Strain MBA4.</title>
        <authorList>
            <person name="Pan Y."/>
            <person name="Kong K.F."/>
            <person name="Tsang J.S."/>
        </authorList>
    </citation>
    <scope>NUCLEOTIDE SEQUENCE [LARGE SCALE GENOMIC DNA]</scope>
    <source>
        <strain evidence="1 2">MBA4</strain>
        <plasmid evidence="2">Plasmid</plasmid>
    </source>
</reference>
<dbReference type="GO" id="GO:0016811">
    <property type="term" value="F:hydrolase activity, acting on carbon-nitrogen (but not peptide) bonds, in linear amides"/>
    <property type="evidence" value="ECO:0007669"/>
    <property type="project" value="InterPro"/>
</dbReference>
<dbReference type="SUPFAM" id="SSF141130">
    <property type="entry name" value="Acetamidase/Formamidase-like"/>
    <property type="match status" value="1"/>
</dbReference>
<dbReference type="EMBL" id="CP012748">
    <property type="protein sequence ID" value="ALL71501.1"/>
    <property type="molecule type" value="Genomic_DNA"/>
</dbReference>
<dbReference type="InterPro" id="IPR004304">
    <property type="entry name" value="FmdA_AmdA"/>
</dbReference>
<dbReference type="PANTHER" id="PTHR31891:SF1">
    <property type="entry name" value="FORMAMIDASE C869.04-RELATED"/>
    <property type="match status" value="1"/>
</dbReference>
<proteinExistence type="predicted"/>
<dbReference type="AlphaFoldDB" id="A0A0N7JWA9"/>